<accession>A0A7R9E494</accession>
<gene>
    <name evidence="1" type="ORF">TMSB3V08_LOCUS2999</name>
</gene>
<evidence type="ECO:0000313" key="1">
    <source>
        <dbReference type="EMBL" id="CAD7426103.1"/>
    </source>
</evidence>
<name>A0A7R9E494_9NEOP</name>
<organism evidence="1">
    <name type="scientific">Timema monikensis</name>
    <dbReference type="NCBI Taxonomy" id="170555"/>
    <lineage>
        <taxon>Eukaryota</taxon>
        <taxon>Metazoa</taxon>
        <taxon>Ecdysozoa</taxon>
        <taxon>Arthropoda</taxon>
        <taxon>Hexapoda</taxon>
        <taxon>Insecta</taxon>
        <taxon>Pterygota</taxon>
        <taxon>Neoptera</taxon>
        <taxon>Polyneoptera</taxon>
        <taxon>Phasmatodea</taxon>
        <taxon>Timematodea</taxon>
        <taxon>Timematoidea</taxon>
        <taxon>Timematidae</taxon>
        <taxon>Timema</taxon>
    </lineage>
</organism>
<protein>
    <submittedName>
        <fullName evidence="1">Uncharacterized protein</fullName>
    </submittedName>
</protein>
<dbReference type="AlphaFoldDB" id="A0A7R9E494"/>
<sequence>MNANSYHWCFSETAITRLGECLACNKHLLRPDLVDMAAKKFFVEWCVQGAVRRRRSLQNSRRFDSTPASYTHNTFYVATAQGLDAEGRDASSSGIATILYSAR</sequence>
<dbReference type="EMBL" id="OB793110">
    <property type="protein sequence ID" value="CAD7426103.1"/>
    <property type="molecule type" value="Genomic_DNA"/>
</dbReference>
<proteinExistence type="predicted"/>
<reference evidence="1" key="1">
    <citation type="submission" date="2020-11" db="EMBL/GenBank/DDBJ databases">
        <authorList>
            <person name="Tran Van P."/>
        </authorList>
    </citation>
    <scope>NUCLEOTIDE SEQUENCE</scope>
</reference>